<proteinExistence type="predicted"/>
<organism evidence="1 2">
    <name type="scientific">Sphaerosporella brunnea</name>
    <dbReference type="NCBI Taxonomy" id="1250544"/>
    <lineage>
        <taxon>Eukaryota</taxon>
        <taxon>Fungi</taxon>
        <taxon>Dikarya</taxon>
        <taxon>Ascomycota</taxon>
        <taxon>Pezizomycotina</taxon>
        <taxon>Pezizomycetes</taxon>
        <taxon>Pezizales</taxon>
        <taxon>Pyronemataceae</taxon>
        <taxon>Sphaerosporella</taxon>
    </lineage>
</organism>
<gene>
    <name evidence="1" type="ORF">FN846DRAFT_982635</name>
</gene>
<sequence length="269" mass="29042">MLMLSTLSTGATGDGRSKFSSAKPHAAFFARGYLVTASLSSPLIPLWCGLKNCRHRRGGGYAGMVASFLVTFGIERLGIELAVNDIVDSTRRNSQPAPSGLVADHEFGAAVSATVLSRCCLCMSSSGGSHWPVRIFAVLGIRYNMPGRLVCTRHPLPRHQALPPRRLCRSHPRNLITRTDYGVINNSISPLTPEREAGTGDVVPRWAPDQPSYHITESEYIPVSGCCKLRLSASVINSRPAAGAAGLLKAVSWLAGHYSDSYFTLRVLH</sequence>
<accession>A0A5J5EB12</accession>
<keyword evidence="2" id="KW-1185">Reference proteome</keyword>
<comment type="caution">
    <text evidence="1">The sequence shown here is derived from an EMBL/GenBank/DDBJ whole genome shotgun (WGS) entry which is preliminary data.</text>
</comment>
<dbReference type="EMBL" id="VXIS01000654">
    <property type="protein sequence ID" value="KAA8892642.1"/>
    <property type="molecule type" value="Genomic_DNA"/>
</dbReference>
<evidence type="ECO:0000313" key="1">
    <source>
        <dbReference type="EMBL" id="KAA8892642.1"/>
    </source>
</evidence>
<protein>
    <submittedName>
        <fullName evidence="1">Uncharacterized protein</fullName>
    </submittedName>
</protein>
<dbReference type="AlphaFoldDB" id="A0A5J5EB12"/>
<name>A0A5J5EB12_9PEZI</name>
<dbReference type="InParanoid" id="A0A5J5EB12"/>
<dbReference type="Proteomes" id="UP000326924">
    <property type="component" value="Unassembled WGS sequence"/>
</dbReference>
<reference evidence="1 2" key="1">
    <citation type="submission" date="2019-09" db="EMBL/GenBank/DDBJ databases">
        <title>Draft genome of the ectomycorrhizal ascomycete Sphaerosporella brunnea.</title>
        <authorList>
            <consortium name="DOE Joint Genome Institute"/>
            <person name="Benucci G.M."/>
            <person name="Marozzi G."/>
            <person name="Antonielli L."/>
            <person name="Sanchez S."/>
            <person name="Marco P."/>
            <person name="Wang X."/>
            <person name="Falini L.B."/>
            <person name="Barry K."/>
            <person name="Haridas S."/>
            <person name="Lipzen A."/>
            <person name="Labutti K."/>
            <person name="Grigoriev I.V."/>
            <person name="Murat C."/>
            <person name="Martin F."/>
            <person name="Albertini E."/>
            <person name="Donnini D."/>
            <person name="Bonito G."/>
        </authorList>
    </citation>
    <scope>NUCLEOTIDE SEQUENCE [LARGE SCALE GENOMIC DNA]</scope>
    <source>
        <strain evidence="1 2">Sb_GMNB300</strain>
    </source>
</reference>
<evidence type="ECO:0000313" key="2">
    <source>
        <dbReference type="Proteomes" id="UP000326924"/>
    </source>
</evidence>